<dbReference type="EMBL" id="FQ032821">
    <property type="protein sequence ID" value="CBL87386.1"/>
    <property type="molecule type" value="Genomic_DNA"/>
</dbReference>
<evidence type="ECO:0000256" key="7">
    <source>
        <dbReference type="ARBA" id="ARBA00013173"/>
    </source>
</evidence>
<dbReference type="AlphaFoldDB" id="F4MMM3"/>
<dbReference type="NCBIfam" id="TIGR00326">
    <property type="entry name" value="eubact_ribD"/>
    <property type="match status" value="1"/>
</dbReference>
<dbReference type="InterPro" id="IPR002125">
    <property type="entry name" value="CMP_dCMP_dom"/>
</dbReference>
<keyword evidence="13 16" id="KW-0560">Oxidoreductase</keyword>
<keyword evidence="11" id="KW-0862">Zinc</keyword>
<dbReference type="InterPro" id="IPR004794">
    <property type="entry name" value="Eubact_RibD"/>
</dbReference>
<keyword evidence="12" id="KW-0521">NADP</keyword>
<dbReference type="EC" id="1.1.1.193" evidence="7"/>
<dbReference type="SUPFAM" id="SSF53597">
    <property type="entry name" value="Dihydrofolate reductase-like"/>
    <property type="match status" value="1"/>
</dbReference>
<dbReference type="Gene3D" id="3.40.140.10">
    <property type="entry name" value="Cytidine Deaminase, domain 2"/>
    <property type="match status" value="1"/>
</dbReference>
<evidence type="ECO:0000256" key="4">
    <source>
        <dbReference type="ARBA" id="ARBA00005259"/>
    </source>
</evidence>
<evidence type="ECO:0000313" key="16">
    <source>
        <dbReference type="EMBL" id="CBL87386.1"/>
    </source>
</evidence>
<organism evidence="16">
    <name type="scientific">uncultured Flavobacteriia bacterium</name>
    <dbReference type="NCBI Taxonomy" id="212695"/>
    <lineage>
        <taxon>Bacteria</taxon>
        <taxon>Pseudomonadati</taxon>
        <taxon>Bacteroidota</taxon>
        <taxon>Flavobacteriia</taxon>
        <taxon>environmental samples</taxon>
    </lineage>
</organism>
<proteinExistence type="inferred from homology"/>
<comment type="similarity">
    <text evidence="4">In the N-terminal section; belongs to the cytidine and deoxycytidylate deaminase family.</text>
</comment>
<evidence type="ECO:0000256" key="8">
    <source>
        <dbReference type="ARBA" id="ARBA00019930"/>
    </source>
</evidence>
<evidence type="ECO:0000256" key="10">
    <source>
        <dbReference type="ARBA" id="ARBA00022723"/>
    </source>
</evidence>
<dbReference type="PROSITE" id="PS00903">
    <property type="entry name" value="CYT_DCMP_DEAMINASES_1"/>
    <property type="match status" value="1"/>
</dbReference>
<evidence type="ECO:0000256" key="9">
    <source>
        <dbReference type="ARBA" id="ARBA00022619"/>
    </source>
</evidence>
<feature type="domain" description="CMP/dCMP-type deaminase" evidence="15">
    <location>
        <begin position="1"/>
        <end position="92"/>
    </location>
</feature>
<keyword evidence="14" id="KW-0511">Multifunctional enzyme</keyword>
<evidence type="ECO:0000256" key="2">
    <source>
        <dbReference type="ARBA" id="ARBA00004882"/>
    </source>
</evidence>
<dbReference type="InterPro" id="IPR024072">
    <property type="entry name" value="DHFR-like_dom_sf"/>
</dbReference>
<name>F4MMM3_9BACT</name>
<dbReference type="Gene3D" id="3.40.430.10">
    <property type="entry name" value="Dihydrofolate Reductase, subunit A"/>
    <property type="match status" value="1"/>
</dbReference>
<evidence type="ECO:0000256" key="5">
    <source>
        <dbReference type="ARBA" id="ARBA00007417"/>
    </source>
</evidence>
<dbReference type="GO" id="GO:0009231">
    <property type="term" value="P:riboflavin biosynthetic process"/>
    <property type="evidence" value="ECO:0007669"/>
    <property type="project" value="UniProtKB-UniPathway"/>
</dbReference>
<dbReference type="InterPro" id="IPR016192">
    <property type="entry name" value="APOBEC/CMP_deaminase_Zn-bd"/>
</dbReference>
<dbReference type="PROSITE" id="PS51747">
    <property type="entry name" value="CYT_DCMP_DEAMINASES_2"/>
    <property type="match status" value="1"/>
</dbReference>
<dbReference type="PANTHER" id="PTHR38011">
    <property type="entry name" value="DIHYDROFOLATE REDUCTASE FAMILY PROTEIN (AFU_ORTHOLOGUE AFUA_8G06820)"/>
    <property type="match status" value="1"/>
</dbReference>
<dbReference type="GO" id="GO:0008270">
    <property type="term" value="F:zinc ion binding"/>
    <property type="evidence" value="ECO:0007669"/>
    <property type="project" value="InterPro"/>
</dbReference>
<evidence type="ECO:0000256" key="6">
    <source>
        <dbReference type="ARBA" id="ARBA00012766"/>
    </source>
</evidence>
<dbReference type="PANTHER" id="PTHR38011:SF7">
    <property type="entry name" value="2,5-DIAMINO-6-RIBOSYLAMINO-4(3H)-PYRIMIDINONE 5'-PHOSPHATE REDUCTASE"/>
    <property type="match status" value="1"/>
</dbReference>
<dbReference type="GO" id="GO:0008703">
    <property type="term" value="F:5-amino-6-(5-phosphoribosylamino)uracil reductase activity"/>
    <property type="evidence" value="ECO:0007669"/>
    <property type="project" value="UniProtKB-EC"/>
</dbReference>
<accession>F4MMM3</accession>
<dbReference type="SUPFAM" id="SSF53927">
    <property type="entry name" value="Cytidine deaminase-like"/>
    <property type="match status" value="1"/>
</dbReference>
<dbReference type="Pfam" id="PF01872">
    <property type="entry name" value="RibD_C"/>
    <property type="match status" value="1"/>
</dbReference>
<evidence type="ECO:0000259" key="15">
    <source>
        <dbReference type="PROSITE" id="PS51747"/>
    </source>
</evidence>
<dbReference type="InterPro" id="IPR050765">
    <property type="entry name" value="Riboflavin_Biosynth_HTPR"/>
</dbReference>
<sequence>MVGCLIVKDDEIIGEGYTDPYGGSHAEVNAIKSVKNQELLKSATLYVTLEPCSHHGKTPPCCDLILSRQIPRVVIGCIDPHEKVCGQGIARLKASGCQVIVGVEEALCKLHHKRFLTYHTKKRPYIILKWAQSKNGFVAPKNKNSNRAFWISGKLSRQLVHQWRAEEQAILVGANTVIKDNPSLTTRHVVGKNPIRIVVSNNKKLSRQLNIFNGDAQTILLNTDKFKIDEPIGTQICDKLFSKKITSLIVEGGPKTLDYFLSENLWDEARIFEGNTDIKEGVKAPNISLDSSEVLSVGQDHLWYITNKEA</sequence>
<evidence type="ECO:0000256" key="13">
    <source>
        <dbReference type="ARBA" id="ARBA00023002"/>
    </source>
</evidence>
<comment type="pathway">
    <text evidence="2">Cofactor biosynthesis; riboflavin biosynthesis; 5-amino-6-(D-ribitylamino)uracil from GTP: step 2/4.</text>
</comment>
<evidence type="ECO:0000256" key="12">
    <source>
        <dbReference type="ARBA" id="ARBA00022857"/>
    </source>
</evidence>
<protein>
    <recommendedName>
        <fullName evidence="8">Riboflavin biosynthesis protein RibD</fullName>
        <ecNumber evidence="7">1.1.1.193</ecNumber>
        <ecNumber evidence="6">3.5.4.26</ecNumber>
    </recommendedName>
</protein>
<gene>
    <name evidence="16" type="primary">ribD</name>
    <name evidence="16" type="ORF">S18_812_0008</name>
</gene>
<dbReference type="InterPro" id="IPR016193">
    <property type="entry name" value="Cytidine_deaminase-like"/>
</dbReference>
<evidence type="ECO:0000256" key="11">
    <source>
        <dbReference type="ARBA" id="ARBA00022833"/>
    </source>
</evidence>
<reference evidence="16" key="2">
    <citation type="journal article" date="2012" name="Environ. Microbiol.">
        <title>Genomic content of uncultured Bacteroidetes from contrasting oceanic provinces in the North Atlantic Ocean.</title>
        <authorList>
            <person name="Gomez-Pereira P.R."/>
            <person name="Schuler M."/>
            <person name="Fuchs B.M."/>
            <person name="Bennke C."/>
            <person name="Teeling H."/>
            <person name="Waldmann J."/>
            <person name="Richter M."/>
            <person name="Barbe V."/>
            <person name="Bataille E."/>
            <person name="Glockner F.O."/>
            <person name="Amann R."/>
        </authorList>
    </citation>
    <scope>NUCLEOTIDE SEQUENCE</scope>
</reference>
<dbReference type="Pfam" id="PF00383">
    <property type="entry name" value="dCMP_cyt_deam_1"/>
    <property type="match status" value="1"/>
</dbReference>
<evidence type="ECO:0000256" key="3">
    <source>
        <dbReference type="ARBA" id="ARBA00004910"/>
    </source>
</evidence>
<dbReference type="UniPathway" id="UPA00275">
    <property type="reaction ID" value="UER00401"/>
</dbReference>
<comment type="similarity">
    <text evidence="5">In the C-terminal section; belongs to the HTP reductase family.</text>
</comment>
<evidence type="ECO:0000256" key="1">
    <source>
        <dbReference type="ARBA" id="ARBA00002151"/>
    </source>
</evidence>
<keyword evidence="9" id="KW-0686">Riboflavin biosynthesis</keyword>
<reference evidence="16" key="1">
    <citation type="submission" date="2010-05" db="EMBL/GenBank/DDBJ databases">
        <authorList>
            <person name="Genoscope - CEA"/>
        </authorList>
    </citation>
    <scope>NUCLEOTIDE SEQUENCE</scope>
</reference>
<dbReference type="EC" id="3.5.4.26" evidence="6"/>
<keyword evidence="10" id="KW-0479">Metal-binding</keyword>
<dbReference type="InterPro" id="IPR002734">
    <property type="entry name" value="RibDG_C"/>
</dbReference>
<dbReference type="GO" id="GO:0008835">
    <property type="term" value="F:diaminohydroxyphosphoribosylaminopyrimidine deaminase activity"/>
    <property type="evidence" value="ECO:0007669"/>
    <property type="project" value="UniProtKB-EC"/>
</dbReference>
<comment type="function">
    <text evidence="1">Converts 2,5-diamino-6-(ribosylamino)-4(3h)-pyrimidinone 5'-phosphate into 5-amino-6-(ribosylamino)-2,4(1h,3h)-pyrimidinedione 5'-phosphate.</text>
</comment>
<evidence type="ECO:0000256" key="14">
    <source>
        <dbReference type="ARBA" id="ARBA00023268"/>
    </source>
</evidence>
<comment type="pathway">
    <text evidence="3">Cofactor biosynthesis; riboflavin biosynthesis; 5-amino-6-(D-ribitylamino)uracil from GTP: step 3/4.</text>
</comment>
<dbReference type="CDD" id="cd01284">
    <property type="entry name" value="Riboflavin_deaminase-reductase"/>
    <property type="match status" value="1"/>
</dbReference>